<feature type="domain" description="Secretion system C-terminal sorting" evidence="3">
    <location>
        <begin position="421"/>
        <end position="486"/>
    </location>
</feature>
<proteinExistence type="predicted"/>
<feature type="signal peptide" evidence="2">
    <location>
        <begin position="1"/>
        <end position="18"/>
    </location>
</feature>
<dbReference type="EMBL" id="CP096203">
    <property type="protein sequence ID" value="UPQ76625.1"/>
    <property type="molecule type" value="Genomic_DNA"/>
</dbReference>
<evidence type="ECO:0000313" key="5">
    <source>
        <dbReference type="Proteomes" id="UP000830552"/>
    </source>
</evidence>
<organism evidence="4 5">
    <name type="scientific">Chryseobacterium nepalense</name>
    <dbReference type="NCBI Taxonomy" id="1854498"/>
    <lineage>
        <taxon>Bacteria</taxon>
        <taxon>Pseudomonadati</taxon>
        <taxon>Bacteroidota</taxon>
        <taxon>Flavobacteriia</taxon>
        <taxon>Flavobacteriales</taxon>
        <taxon>Weeksellaceae</taxon>
        <taxon>Chryseobacterium group</taxon>
        <taxon>Chryseobacterium</taxon>
    </lineage>
</organism>
<reference evidence="4" key="1">
    <citation type="submission" date="2022-04" db="EMBL/GenBank/DDBJ databases">
        <title>Evolutionary, genomic, and biogeographic characterization of Chryseobacterium nepalense represented by a plastic-degrading bacterium AC3.</title>
        <authorList>
            <person name="Yin Z."/>
            <person name="Liu X."/>
            <person name="Wang D."/>
            <person name="Xie Z."/>
        </authorList>
    </citation>
    <scope>NUCLEOTIDE SEQUENCE</scope>
    <source>
        <strain evidence="4">AC3</strain>
    </source>
</reference>
<evidence type="ECO:0000256" key="2">
    <source>
        <dbReference type="SAM" id="SignalP"/>
    </source>
</evidence>
<name>A0ABY4K755_9FLAO</name>
<dbReference type="Proteomes" id="UP000830552">
    <property type="component" value="Chromosome"/>
</dbReference>
<sequence length="488" mass="51443">MKKVLLVLLGGMTHLVNAQLTCATATTVTAGTYTAPTITGTYVGTCAPNGDPATPKALWYKYTATANGEVTVSSDLAANPASTDTRVSILSGTCAALACYGGNDDVSATNYKSSVTFPVASGTTYYIQWDNRWSTAGFSWSLTFNASSCIRPNEFSVTSPTAITLNSATLGWGAAIGNPSSYDVQHGLSGFTLGAGTTVNSTTNSAQLNSLPSSQNLSYYIRSNCGATQSAWVGPFSLFLAKTTPYSNSFDAPNLSDGFSGSGWSRSEDDPTDPTAEVLAHTADGFFYTTTSTTASNSQLYSRALSLQAGNANNFNFYTRLYALTTAGGTVPMTLKLYYNTTRSLTGATQIGTAITVNGLTYVQRSASFTVPTTGIYYLIFSNETAATAATTATALLLDTFSLTSVLGTKETTHNNIFLSISPNPTSDILNIKTDSKINAVSVVDMTGRKIEVKMNGSQVDVRSLSTGTYLITVETKEGTSTQKFIKK</sequence>
<protein>
    <submittedName>
        <fullName evidence="4">T9SS type A sorting domain-containing protein</fullName>
    </submittedName>
</protein>
<keyword evidence="5" id="KW-1185">Reference proteome</keyword>
<feature type="chain" id="PRO_5045661073" evidence="2">
    <location>
        <begin position="19"/>
        <end position="488"/>
    </location>
</feature>
<evidence type="ECO:0000313" key="4">
    <source>
        <dbReference type="EMBL" id="UPQ76625.1"/>
    </source>
</evidence>
<gene>
    <name evidence="4" type="ORF">M0D58_03510</name>
</gene>
<keyword evidence="1 2" id="KW-0732">Signal</keyword>
<accession>A0ABY4K755</accession>
<dbReference type="Pfam" id="PF18962">
    <property type="entry name" value="Por_Secre_tail"/>
    <property type="match status" value="1"/>
</dbReference>
<dbReference type="RefSeq" id="WP_248393625.1">
    <property type="nucleotide sequence ID" value="NZ_CP096203.1"/>
</dbReference>
<evidence type="ECO:0000256" key="1">
    <source>
        <dbReference type="ARBA" id="ARBA00022729"/>
    </source>
</evidence>
<dbReference type="NCBIfam" id="TIGR04183">
    <property type="entry name" value="Por_Secre_tail"/>
    <property type="match status" value="1"/>
</dbReference>
<dbReference type="InterPro" id="IPR026444">
    <property type="entry name" value="Secre_tail"/>
</dbReference>
<evidence type="ECO:0000259" key="3">
    <source>
        <dbReference type="Pfam" id="PF18962"/>
    </source>
</evidence>